<reference evidence="1 2" key="1">
    <citation type="journal article" date="2021" name="BMC Genomics">
        <title>Datura genome reveals duplications of psychoactive alkaloid biosynthetic genes and high mutation rate following tissue culture.</title>
        <authorList>
            <person name="Rajewski A."/>
            <person name="Carter-House D."/>
            <person name="Stajich J."/>
            <person name="Litt A."/>
        </authorList>
    </citation>
    <scope>NUCLEOTIDE SEQUENCE [LARGE SCALE GENOMIC DNA]</scope>
    <source>
        <strain evidence="1">AR-01</strain>
    </source>
</reference>
<gene>
    <name evidence="1" type="ORF">HAX54_017428</name>
</gene>
<protein>
    <submittedName>
        <fullName evidence="1">Uncharacterized protein</fullName>
    </submittedName>
</protein>
<comment type="caution">
    <text evidence="1">The sequence shown here is derived from an EMBL/GenBank/DDBJ whole genome shotgun (WGS) entry which is preliminary data.</text>
</comment>
<organism evidence="1 2">
    <name type="scientific">Datura stramonium</name>
    <name type="common">Jimsonweed</name>
    <name type="synonym">Common thornapple</name>
    <dbReference type="NCBI Taxonomy" id="4076"/>
    <lineage>
        <taxon>Eukaryota</taxon>
        <taxon>Viridiplantae</taxon>
        <taxon>Streptophyta</taxon>
        <taxon>Embryophyta</taxon>
        <taxon>Tracheophyta</taxon>
        <taxon>Spermatophyta</taxon>
        <taxon>Magnoliopsida</taxon>
        <taxon>eudicotyledons</taxon>
        <taxon>Gunneridae</taxon>
        <taxon>Pentapetalae</taxon>
        <taxon>asterids</taxon>
        <taxon>lamiids</taxon>
        <taxon>Solanales</taxon>
        <taxon>Solanaceae</taxon>
        <taxon>Solanoideae</taxon>
        <taxon>Datureae</taxon>
        <taxon>Datura</taxon>
    </lineage>
</organism>
<accession>A0ABS8UKX8</accession>
<evidence type="ECO:0000313" key="1">
    <source>
        <dbReference type="EMBL" id="MCD9559469.1"/>
    </source>
</evidence>
<dbReference type="EMBL" id="JACEIK010002154">
    <property type="protein sequence ID" value="MCD9559469.1"/>
    <property type="molecule type" value="Genomic_DNA"/>
</dbReference>
<proteinExistence type="predicted"/>
<name>A0ABS8UKX8_DATST</name>
<sequence length="164" mass="18820">MNPYLRVPGIIYGDLVFLVRSTSFQANSTVEQMASPLISTRRYWAFFIYVVLKLHASNALYLPGSHMHTDQQGEEILVKVNSLIFRLKLNFRSAISSLPYCKPETDKSKTSGFEIAGFEVVPCSVKYDPEKMTKLHMYDNTTSISCPLELEKSQIIREQEKRYP</sequence>
<dbReference type="Proteomes" id="UP000823775">
    <property type="component" value="Unassembled WGS sequence"/>
</dbReference>
<keyword evidence="2" id="KW-1185">Reference proteome</keyword>
<evidence type="ECO:0000313" key="2">
    <source>
        <dbReference type="Proteomes" id="UP000823775"/>
    </source>
</evidence>